<gene>
    <name evidence="2" type="ORF">ABID44_003198</name>
</gene>
<organism evidence="2 3">
    <name type="scientific">Aquamicrobium ahrensii</name>
    <dbReference type="NCBI Taxonomy" id="469551"/>
    <lineage>
        <taxon>Bacteria</taxon>
        <taxon>Pseudomonadati</taxon>
        <taxon>Pseudomonadota</taxon>
        <taxon>Alphaproteobacteria</taxon>
        <taxon>Hyphomicrobiales</taxon>
        <taxon>Phyllobacteriaceae</taxon>
        <taxon>Aquamicrobium</taxon>
    </lineage>
</organism>
<feature type="compositionally biased region" description="Basic and acidic residues" evidence="1">
    <location>
        <begin position="15"/>
        <end position="36"/>
    </location>
</feature>
<dbReference type="RefSeq" id="WP_354152683.1">
    <property type="nucleotide sequence ID" value="NZ_JBEPMN010000015.1"/>
</dbReference>
<evidence type="ECO:0000313" key="3">
    <source>
        <dbReference type="Proteomes" id="UP001549143"/>
    </source>
</evidence>
<reference evidence="2 3" key="1">
    <citation type="submission" date="2024-06" db="EMBL/GenBank/DDBJ databases">
        <title>Genomic Encyclopedia of Type Strains, Phase IV (KMG-IV): sequencing the most valuable type-strain genomes for metagenomic binning, comparative biology and taxonomic classification.</title>
        <authorList>
            <person name="Goeker M."/>
        </authorList>
    </citation>
    <scope>NUCLEOTIDE SEQUENCE [LARGE SCALE GENOMIC DNA]</scope>
    <source>
        <strain evidence="2 3">DSM 19730</strain>
    </source>
</reference>
<dbReference type="EMBL" id="JBEPMN010000015">
    <property type="protein sequence ID" value="MET3662847.1"/>
    <property type="molecule type" value="Genomic_DNA"/>
</dbReference>
<protein>
    <submittedName>
        <fullName evidence="2">Uncharacterized protein</fullName>
    </submittedName>
</protein>
<evidence type="ECO:0000256" key="1">
    <source>
        <dbReference type="SAM" id="MobiDB-lite"/>
    </source>
</evidence>
<proteinExistence type="predicted"/>
<comment type="caution">
    <text evidence="2">The sequence shown here is derived from an EMBL/GenBank/DDBJ whole genome shotgun (WGS) entry which is preliminary data.</text>
</comment>
<accession>A0ABV2KP35</accession>
<sequence length="82" mass="9271">MEASAQSSSMKTSFHFREIEEGGNQREKNDRDHQEFDLTATRLVTEGLHEPLDAAERRSFPGASHMRWNAVGSPVATPEWLT</sequence>
<feature type="region of interest" description="Disordered" evidence="1">
    <location>
        <begin position="1"/>
        <end position="38"/>
    </location>
</feature>
<feature type="compositionally biased region" description="Polar residues" evidence="1">
    <location>
        <begin position="1"/>
        <end position="12"/>
    </location>
</feature>
<dbReference type="Proteomes" id="UP001549143">
    <property type="component" value="Unassembled WGS sequence"/>
</dbReference>
<keyword evidence="3" id="KW-1185">Reference proteome</keyword>
<name>A0ABV2KP35_9HYPH</name>
<evidence type="ECO:0000313" key="2">
    <source>
        <dbReference type="EMBL" id="MET3662847.1"/>
    </source>
</evidence>